<sequence length="106" mass="11235">MPNRHRTKSSRIQQTNYPTPSSQEPSTMKPSQLLTAATMLSLPALSLAKYCAGCDYAACYYNGGCINLDPARGRANPGCSPQIIGATCHCDYSGADIHCCTSCPGT</sequence>
<reference evidence="2 3" key="1">
    <citation type="submission" date="2016-06" db="EMBL/GenBank/DDBJ databases">
        <authorList>
            <person name="Kjaerup R.B."/>
            <person name="Dalgaard T.S."/>
            <person name="Juul-Madsen H.R."/>
        </authorList>
    </citation>
    <scope>NUCLEOTIDE SEQUENCE [LARGE SCALE GENOMIC DNA]</scope>
</reference>
<dbReference type="Proteomes" id="UP000215127">
    <property type="component" value="Chromosome 5"/>
</dbReference>
<dbReference type="AlphaFoldDB" id="A0A1X7RTL0"/>
<proteinExistence type="predicted"/>
<name>A0A1X7RTL0_ZYMT9</name>
<gene>
    <name evidence="2" type="ORF">ZT3D7_G5882</name>
</gene>
<evidence type="ECO:0000313" key="2">
    <source>
        <dbReference type="EMBL" id="SMQ50729.1"/>
    </source>
</evidence>
<keyword evidence="3" id="KW-1185">Reference proteome</keyword>
<protein>
    <submittedName>
        <fullName evidence="2">Uncharacterized protein</fullName>
    </submittedName>
</protein>
<accession>A0A1X7RTL0</accession>
<evidence type="ECO:0000313" key="3">
    <source>
        <dbReference type="Proteomes" id="UP000215127"/>
    </source>
</evidence>
<feature type="region of interest" description="Disordered" evidence="1">
    <location>
        <begin position="1"/>
        <end position="28"/>
    </location>
</feature>
<evidence type="ECO:0000256" key="1">
    <source>
        <dbReference type="SAM" id="MobiDB-lite"/>
    </source>
</evidence>
<feature type="compositionally biased region" description="Polar residues" evidence="1">
    <location>
        <begin position="10"/>
        <end position="28"/>
    </location>
</feature>
<organism evidence="2 3">
    <name type="scientific">Zymoseptoria tritici (strain ST99CH_3D7)</name>
    <dbReference type="NCBI Taxonomy" id="1276538"/>
    <lineage>
        <taxon>Eukaryota</taxon>
        <taxon>Fungi</taxon>
        <taxon>Dikarya</taxon>
        <taxon>Ascomycota</taxon>
        <taxon>Pezizomycotina</taxon>
        <taxon>Dothideomycetes</taxon>
        <taxon>Dothideomycetidae</taxon>
        <taxon>Mycosphaerellales</taxon>
        <taxon>Mycosphaerellaceae</taxon>
        <taxon>Zymoseptoria</taxon>
    </lineage>
</organism>
<dbReference type="EMBL" id="LT853696">
    <property type="protein sequence ID" value="SMQ50729.1"/>
    <property type="molecule type" value="Genomic_DNA"/>
</dbReference>